<name>A0AAD5KQE9_9CRUS</name>
<proteinExistence type="predicted"/>
<dbReference type="Proteomes" id="UP000820818">
    <property type="component" value="Linkage Group LG6"/>
</dbReference>
<evidence type="ECO:0000313" key="3">
    <source>
        <dbReference type="Proteomes" id="UP000820818"/>
    </source>
</evidence>
<feature type="domain" description="Transposable element P transposase-like GTP-binding insertion" evidence="1">
    <location>
        <begin position="1"/>
        <end position="54"/>
    </location>
</feature>
<keyword evidence="3" id="KW-1185">Reference proteome</keyword>
<comment type="caution">
    <text evidence="2">The sequence shown here is derived from an EMBL/GenBank/DDBJ whole genome shotgun (WGS) entry which is preliminary data.</text>
</comment>
<gene>
    <name evidence="2" type="ORF">GHT06_017131</name>
</gene>
<dbReference type="AlphaFoldDB" id="A0AAD5KQE9"/>
<protein>
    <recommendedName>
        <fullName evidence="1">Transposable element P transposase-like GTP-binding insertion domain-containing protein</fullName>
    </recommendedName>
</protein>
<evidence type="ECO:0000259" key="1">
    <source>
        <dbReference type="Pfam" id="PF21788"/>
    </source>
</evidence>
<evidence type="ECO:0000313" key="2">
    <source>
        <dbReference type="EMBL" id="KAI9557304.1"/>
    </source>
</evidence>
<dbReference type="Pfam" id="PF21788">
    <property type="entry name" value="TNP-like_GBD"/>
    <property type="match status" value="1"/>
</dbReference>
<dbReference type="EMBL" id="WJBH02000006">
    <property type="protein sequence ID" value="KAI9557304.1"/>
    <property type="molecule type" value="Genomic_DNA"/>
</dbReference>
<dbReference type="InterPro" id="IPR048366">
    <property type="entry name" value="TNP-like_GBD"/>
</dbReference>
<sequence length="214" mass="24578">MSVKLAVQVLSNFVADGLKRYRLDKDANLANQFKNCELLEHVVRLFNDSFDVLYKLCKCLQKTELAAGYFTENEKDEILLTDPSIEHELFGIMNEEGKEIKVIDLEWCSLADTFNLTDNKYDDSNEVYEPFLSSTTMNGLRVTILSTTQDTSTFFGIIRMSGRCGDKPTVNSFLELFRLLTLYYPTKQILRGSNCDNEEKTLKHETQHSKQLSI</sequence>
<reference evidence="2 3" key="1">
    <citation type="submission" date="2022-05" db="EMBL/GenBank/DDBJ databases">
        <title>A multi-omics perspective on studying reproductive biology in Daphnia sinensis.</title>
        <authorList>
            <person name="Jia J."/>
        </authorList>
    </citation>
    <scope>NUCLEOTIDE SEQUENCE [LARGE SCALE GENOMIC DNA]</scope>
    <source>
        <strain evidence="2 3">WSL</strain>
    </source>
</reference>
<organism evidence="2 3">
    <name type="scientific">Daphnia sinensis</name>
    <dbReference type="NCBI Taxonomy" id="1820382"/>
    <lineage>
        <taxon>Eukaryota</taxon>
        <taxon>Metazoa</taxon>
        <taxon>Ecdysozoa</taxon>
        <taxon>Arthropoda</taxon>
        <taxon>Crustacea</taxon>
        <taxon>Branchiopoda</taxon>
        <taxon>Diplostraca</taxon>
        <taxon>Cladocera</taxon>
        <taxon>Anomopoda</taxon>
        <taxon>Daphniidae</taxon>
        <taxon>Daphnia</taxon>
        <taxon>Daphnia similis group</taxon>
    </lineage>
</organism>
<accession>A0AAD5KQE9</accession>